<evidence type="ECO:0000259" key="9">
    <source>
        <dbReference type="PROSITE" id="PS50893"/>
    </source>
</evidence>
<comment type="similarity">
    <text evidence="8">Belongs to the ABC transporter superfamily. Energy-coupling factor EcfA family.</text>
</comment>
<evidence type="ECO:0000256" key="7">
    <source>
        <dbReference type="ARBA" id="ARBA00023136"/>
    </source>
</evidence>
<dbReference type="Gene3D" id="3.40.50.300">
    <property type="entry name" value="P-loop containing nucleotide triphosphate hydrolases"/>
    <property type="match status" value="1"/>
</dbReference>
<dbReference type="GO" id="GO:0042626">
    <property type="term" value="F:ATPase-coupled transmembrane transporter activity"/>
    <property type="evidence" value="ECO:0007669"/>
    <property type="project" value="TreeGrafter"/>
</dbReference>
<evidence type="ECO:0000256" key="8">
    <source>
        <dbReference type="RuleBase" id="RU365104"/>
    </source>
</evidence>
<reference evidence="10" key="1">
    <citation type="journal article" date="2020" name="mSystems">
        <title>Genome- and Community-Level Interaction Insights into Carbon Utilization and Element Cycling Functions of Hydrothermarchaeota in Hydrothermal Sediment.</title>
        <authorList>
            <person name="Zhou Z."/>
            <person name="Liu Y."/>
            <person name="Xu W."/>
            <person name="Pan J."/>
            <person name="Luo Z.H."/>
            <person name="Li M."/>
        </authorList>
    </citation>
    <scope>NUCLEOTIDE SEQUENCE [LARGE SCALE GENOMIC DNA]</scope>
    <source>
        <strain evidence="10">SpSt-81</strain>
    </source>
</reference>
<comment type="subcellular location">
    <subcellularLocation>
        <location evidence="1 8">Cell membrane</location>
        <topology evidence="1 8">Peripheral membrane protein</topology>
    </subcellularLocation>
</comment>
<dbReference type="InterPro" id="IPR003593">
    <property type="entry name" value="AAA+_ATPase"/>
</dbReference>
<keyword evidence="4 8" id="KW-0547">Nucleotide-binding</keyword>
<dbReference type="FunFam" id="3.40.50.300:FF:000224">
    <property type="entry name" value="Energy-coupling factor transporter ATP-binding protein EcfA"/>
    <property type="match status" value="1"/>
</dbReference>
<dbReference type="InterPro" id="IPR027417">
    <property type="entry name" value="P-loop_NTPase"/>
</dbReference>
<dbReference type="InterPro" id="IPR050095">
    <property type="entry name" value="ECF_ABC_transporter_ATP-bd"/>
</dbReference>
<dbReference type="InterPro" id="IPR003439">
    <property type="entry name" value="ABC_transporter-like_ATP-bd"/>
</dbReference>
<dbReference type="InterPro" id="IPR017871">
    <property type="entry name" value="ABC_transporter-like_CS"/>
</dbReference>
<evidence type="ECO:0000256" key="6">
    <source>
        <dbReference type="ARBA" id="ARBA00022967"/>
    </source>
</evidence>
<dbReference type="PANTHER" id="PTHR43553:SF27">
    <property type="entry name" value="ENERGY-COUPLING FACTOR TRANSPORTER ATP-BINDING PROTEIN ECFA2"/>
    <property type="match status" value="1"/>
</dbReference>
<dbReference type="PROSITE" id="PS00211">
    <property type="entry name" value="ABC_TRANSPORTER_1"/>
    <property type="match status" value="1"/>
</dbReference>
<keyword evidence="7 8" id="KW-0472">Membrane</keyword>
<evidence type="ECO:0000256" key="4">
    <source>
        <dbReference type="ARBA" id="ARBA00022741"/>
    </source>
</evidence>
<keyword evidence="2 8" id="KW-0813">Transport</keyword>
<evidence type="ECO:0000256" key="5">
    <source>
        <dbReference type="ARBA" id="ARBA00022840"/>
    </source>
</evidence>
<comment type="caution">
    <text evidence="10">The sequence shown here is derived from an EMBL/GenBank/DDBJ whole genome shotgun (WGS) entry which is preliminary data.</text>
</comment>
<dbReference type="GO" id="GO:0043190">
    <property type="term" value="C:ATP-binding cassette (ABC) transporter complex"/>
    <property type="evidence" value="ECO:0007669"/>
    <property type="project" value="TreeGrafter"/>
</dbReference>
<dbReference type="GO" id="GO:0016887">
    <property type="term" value="F:ATP hydrolysis activity"/>
    <property type="evidence" value="ECO:0007669"/>
    <property type="project" value="InterPro"/>
</dbReference>
<dbReference type="EMBL" id="DTIN01000009">
    <property type="protein sequence ID" value="HFX12762.1"/>
    <property type="molecule type" value="Genomic_DNA"/>
</dbReference>
<dbReference type="InterPro" id="IPR015856">
    <property type="entry name" value="ABC_transpr_CbiO/EcfA_su"/>
</dbReference>
<accession>A0A7C3RQ20</accession>
<comment type="subunit">
    <text evidence="8">Forms a stable energy-coupling factor (ECF) transporter complex composed of 2 membrane-embedded substrate-binding proteins (S component), 2 ATP-binding proteins (A component) and 2 transmembrane proteins (T component).</text>
</comment>
<dbReference type="SMART" id="SM00382">
    <property type="entry name" value="AAA"/>
    <property type="match status" value="1"/>
</dbReference>
<evidence type="ECO:0000256" key="1">
    <source>
        <dbReference type="ARBA" id="ARBA00004202"/>
    </source>
</evidence>
<comment type="function">
    <text evidence="8">ATP-binding (A) component of a common energy-coupling factor (ECF) ABC-transporter complex.</text>
</comment>
<dbReference type="SUPFAM" id="SSF52540">
    <property type="entry name" value="P-loop containing nucleoside triphosphate hydrolases"/>
    <property type="match status" value="1"/>
</dbReference>
<dbReference type="NCBIfam" id="TIGR04521">
    <property type="entry name" value="ECF_ATPase_2"/>
    <property type="match status" value="1"/>
</dbReference>
<gene>
    <name evidence="10" type="ORF">ENW00_01160</name>
</gene>
<keyword evidence="5 8" id="KW-0067">ATP-binding</keyword>
<evidence type="ECO:0000313" key="10">
    <source>
        <dbReference type="EMBL" id="HFX12762.1"/>
    </source>
</evidence>
<dbReference type="Pfam" id="PF00005">
    <property type="entry name" value="ABC_tran"/>
    <property type="match status" value="1"/>
</dbReference>
<organism evidence="10">
    <name type="scientific">Dictyoglomus thermophilum</name>
    <dbReference type="NCBI Taxonomy" id="14"/>
    <lineage>
        <taxon>Bacteria</taxon>
        <taxon>Pseudomonadati</taxon>
        <taxon>Dictyoglomota</taxon>
        <taxon>Dictyoglomia</taxon>
        <taxon>Dictyoglomales</taxon>
        <taxon>Dictyoglomaceae</taxon>
        <taxon>Dictyoglomus</taxon>
    </lineage>
</organism>
<protein>
    <recommendedName>
        <fullName evidence="8">Energy-coupling factor transporter ATP-binding protein EcfA2</fullName>
        <ecNumber evidence="8">7.-.-.-</ecNumber>
    </recommendedName>
</protein>
<feature type="domain" description="ABC transporter" evidence="9">
    <location>
        <begin position="4"/>
        <end position="244"/>
    </location>
</feature>
<proteinExistence type="inferred from homology"/>
<dbReference type="AlphaFoldDB" id="A0A7C3RQ20"/>
<dbReference type="EC" id="7.-.-.-" evidence="8"/>
<dbReference type="GO" id="GO:0005524">
    <property type="term" value="F:ATP binding"/>
    <property type="evidence" value="ECO:0007669"/>
    <property type="project" value="UniProtKB-UniRule"/>
</dbReference>
<name>A0A7C3RQ20_DICTH</name>
<keyword evidence="6" id="KW-1278">Translocase</keyword>
<sequence length="287" mass="32818">MALISLKNVQYIYLEKTPLEREAIKDISLDIREGESIGIIGKTGSGKSTLIQLISGLLYPTQGEIFIKDRDIRKWNSKELCKIIGIVFQYPEHQFFAETVFEEVAFGPRNIGISDKKLENCVREALITVGLPYEEIKDRSPFNLSGGEKRRLAIASILAMNPEVLILDEPTANIDPKGKIEIMNYINRWIQSKNKTLILVSHDLDEIIKTVKRIIVLKEGKIIFDGPIEKLFLNYEKVEEAELELPEILKLRKVLEDKGYPLEGAFTVHEIVERIVAFKEHISIWKS</sequence>
<dbReference type="PROSITE" id="PS50893">
    <property type="entry name" value="ABC_TRANSPORTER_2"/>
    <property type="match status" value="1"/>
</dbReference>
<dbReference type="PANTHER" id="PTHR43553">
    <property type="entry name" value="HEAVY METAL TRANSPORTER"/>
    <property type="match status" value="1"/>
</dbReference>
<dbReference type="InterPro" id="IPR030946">
    <property type="entry name" value="EcfA2"/>
</dbReference>
<keyword evidence="3 8" id="KW-1003">Cell membrane</keyword>
<evidence type="ECO:0000256" key="2">
    <source>
        <dbReference type="ARBA" id="ARBA00022448"/>
    </source>
</evidence>
<dbReference type="CDD" id="cd03225">
    <property type="entry name" value="ABC_cobalt_CbiO_domain1"/>
    <property type="match status" value="1"/>
</dbReference>
<evidence type="ECO:0000256" key="3">
    <source>
        <dbReference type="ARBA" id="ARBA00022475"/>
    </source>
</evidence>